<sequence length="387" mass="40726">MSTSIRATPGGVVRRGRKRRVRTARQRRLRRVVAIAVALILIGPAISYGRALTAPGSATWQMRTVDWIRLKHGGALVNAIENWWYTRHKPAAGPPDAAALPRIGSGPAKVIGPATLPRLPGVALLPGESTWSPGRTGASGLPLVYTAFLRPDPAHLSVVAGVAWIRTSGTTTHLVAGTTQPGGPVGPDAAAVPTADIGKLVATFNSGFKMQDIAGGFYLDGRTARPLAAGQASLVIDKDGVATVGAWGRDVRMTAGVVAVRQNLALVVDHGRPVAGLSTNADGRWGSAHNQYQYTWRSGVGIDAHGNLIYVAGDKMNLATLAAAMADAGVVRGMQLDIHSGMASFASWEPLSGANGSAPTKLLPRMPRSAYRYLNPDQRDFFYVTAN</sequence>
<gene>
    <name evidence="3" type="ORF">ACFY35_16555</name>
</gene>
<keyword evidence="4" id="KW-1185">Reference proteome</keyword>
<evidence type="ECO:0000259" key="2">
    <source>
        <dbReference type="Pfam" id="PF09992"/>
    </source>
</evidence>
<dbReference type="Proteomes" id="UP001602245">
    <property type="component" value="Unassembled WGS sequence"/>
</dbReference>
<organism evidence="3 4">
    <name type="scientific">Paractinoplanes globisporus</name>
    <dbReference type="NCBI Taxonomy" id="113565"/>
    <lineage>
        <taxon>Bacteria</taxon>
        <taxon>Bacillati</taxon>
        <taxon>Actinomycetota</taxon>
        <taxon>Actinomycetes</taxon>
        <taxon>Micromonosporales</taxon>
        <taxon>Micromonosporaceae</taxon>
        <taxon>Paractinoplanes</taxon>
    </lineage>
</organism>
<dbReference type="EMBL" id="JBIAZU010000003">
    <property type="protein sequence ID" value="MFF5291053.1"/>
    <property type="molecule type" value="Genomic_DNA"/>
</dbReference>
<evidence type="ECO:0000256" key="1">
    <source>
        <dbReference type="SAM" id="MobiDB-lite"/>
    </source>
</evidence>
<dbReference type="RefSeq" id="WP_020515742.1">
    <property type="nucleotide sequence ID" value="NZ_JBIAZU010000003.1"/>
</dbReference>
<name>A0ABW6WDG8_9ACTN</name>
<dbReference type="GO" id="GO:0016798">
    <property type="term" value="F:hydrolase activity, acting on glycosyl bonds"/>
    <property type="evidence" value="ECO:0007669"/>
    <property type="project" value="UniProtKB-KW"/>
</dbReference>
<feature type="domain" description="Phosphodiester glycosidase" evidence="2">
    <location>
        <begin position="214"/>
        <end position="337"/>
    </location>
</feature>
<evidence type="ECO:0000313" key="3">
    <source>
        <dbReference type="EMBL" id="MFF5291053.1"/>
    </source>
</evidence>
<reference evidence="3 4" key="1">
    <citation type="submission" date="2024-10" db="EMBL/GenBank/DDBJ databases">
        <title>The Natural Products Discovery Center: Release of the First 8490 Sequenced Strains for Exploring Actinobacteria Biosynthetic Diversity.</title>
        <authorList>
            <person name="Kalkreuter E."/>
            <person name="Kautsar S.A."/>
            <person name="Yang D."/>
            <person name="Bader C.D."/>
            <person name="Teijaro C.N."/>
            <person name="Fluegel L."/>
            <person name="Davis C.M."/>
            <person name="Simpson J.R."/>
            <person name="Lauterbach L."/>
            <person name="Steele A.D."/>
            <person name="Gui C."/>
            <person name="Meng S."/>
            <person name="Li G."/>
            <person name="Viehrig K."/>
            <person name="Ye F."/>
            <person name="Su P."/>
            <person name="Kiefer A.F."/>
            <person name="Nichols A."/>
            <person name="Cepeda A.J."/>
            <person name="Yan W."/>
            <person name="Fan B."/>
            <person name="Jiang Y."/>
            <person name="Adhikari A."/>
            <person name="Zheng C.-J."/>
            <person name="Schuster L."/>
            <person name="Cowan T.M."/>
            <person name="Smanski M.J."/>
            <person name="Chevrette M.G."/>
            <person name="De Carvalho L.P.S."/>
            <person name="Shen B."/>
        </authorList>
    </citation>
    <scope>NUCLEOTIDE SEQUENCE [LARGE SCALE GENOMIC DNA]</scope>
    <source>
        <strain evidence="3 4">NPDC000087</strain>
    </source>
</reference>
<keyword evidence="3" id="KW-0378">Hydrolase</keyword>
<dbReference type="Pfam" id="PF09992">
    <property type="entry name" value="NAGPA"/>
    <property type="match status" value="1"/>
</dbReference>
<accession>A0ABW6WDG8</accession>
<proteinExistence type="predicted"/>
<comment type="caution">
    <text evidence="3">The sequence shown here is derived from an EMBL/GenBank/DDBJ whole genome shotgun (WGS) entry which is preliminary data.</text>
</comment>
<evidence type="ECO:0000313" key="4">
    <source>
        <dbReference type="Proteomes" id="UP001602245"/>
    </source>
</evidence>
<keyword evidence="3" id="KW-0326">Glycosidase</keyword>
<dbReference type="InterPro" id="IPR018711">
    <property type="entry name" value="NAGPA"/>
</dbReference>
<protein>
    <submittedName>
        <fullName evidence="3">Phosphodiester glycosidase family protein</fullName>
    </submittedName>
</protein>
<feature type="region of interest" description="Disordered" evidence="1">
    <location>
        <begin position="1"/>
        <end position="21"/>
    </location>
</feature>